<comment type="caution">
    <text evidence="1">The sequence shown here is derived from an EMBL/GenBank/DDBJ whole genome shotgun (WGS) entry which is preliminary data.</text>
</comment>
<organism evidence="1 2">
    <name type="scientific">Ferrimicrobium acidiphilum DSM 19497</name>
    <dbReference type="NCBI Taxonomy" id="1121877"/>
    <lineage>
        <taxon>Bacteria</taxon>
        <taxon>Bacillati</taxon>
        <taxon>Actinomycetota</taxon>
        <taxon>Acidimicrobiia</taxon>
        <taxon>Acidimicrobiales</taxon>
        <taxon>Acidimicrobiaceae</taxon>
        <taxon>Ferrimicrobium</taxon>
    </lineage>
</organism>
<accession>A0A0D8FYS1</accession>
<keyword evidence="2" id="KW-1185">Reference proteome</keyword>
<proteinExistence type="predicted"/>
<protein>
    <submittedName>
        <fullName evidence="1">Uncharacterized protein</fullName>
    </submittedName>
</protein>
<sequence length="130" mass="13860">MGQSRWPHDVPLREPHPIENMGNTCLLFDASAPVGWLSEPGGSVALGGHAGKIAASLQHMKLEPGAVGELSFIVGTADLGPSVSFLLSPGHYEVVVPVHVIMSSEHTEGVPRVMDLQVRDCYLSISDPLR</sequence>
<dbReference type="EMBL" id="JXUW01000003">
    <property type="protein sequence ID" value="KJE77762.1"/>
    <property type="molecule type" value="Genomic_DNA"/>
</dbReference>
<dbReference type="Proteomes" id="UP000032336">
    <property type="component" value="Unassembled WGS sequence"/>
</dbReference>
<dbReference type="GeneID" id="78374098"/>
<dbReference type="AlphaFoldDB" id="A0A0D8FYS1"/>
<dbReference type="STRING" id="1121877.FEAC_05110"/>
<evidence type="ECO:0000313" key="2">
    <source>
        <dbReference type="Proteomes" id="UP000032336"/>
    </source>
</evidence>
<dbReference type="RefSeq" id="WP_156099270.1">
    <property type="nucleotide sequence ID" value="NZ_JXUW01000003.1"/>
</dbReference>
<reference evidence="1 2" key="1">
    <citation type="submission" date="2015-01" db="EMBL/GenBank/DDBJ databases">
        <title>Draft genome of the acidophilic iron oxidizer Ferrimicrobium acidiphilum strain T23.</title>
        <authorList>
            <person name="Poehlein A."/>
            <person name="Eisen S."/>
            <person name="Schloemann M."/>
            <person name="Johnson B.D."/>
            <person name="Daniel R."/>
            <person name="Muehling M."/>
        </authorList>
    </citation>
    <scope>NUCLEOTIDE SEQUENCE [LARGE SCALE GENOMIC DNA]</scope>
    <source>
        <strain evidence="1 2">T23</strain>
    </source>
</reference>
<gene>
    <name evidence="1" type="ORF">FEAC_05110</name>
</gene>
<name>A0A0D8FYS1_9ACTN</name>
<evidence type="ECO:0000313" key="1">
    <source>
        <dbReference type="EMBL" id="KJE77762.1"/>
    </source>
</evidence>